<dbReference type="AlphaFoldDB" id="A0AA35T1M0"/>
<gene>
    <name evidence="1" type="ORF">GBAR_LOCUS22348</name>
</gene>
<accession>A0AA35T1M0</accession>
<protein>
    <submittedName>
        <fullName evidence="1">Uncharacterized protein</fullName>
    </submittedName>
</protein>
<comment type="caution">
    <text evidence="1">The sequence shown here is derived from an EMBL/GenBank/DDBJ whole genome shotgun (WGS) entry which is preliminary data.</text>
</comment>
<keyword evidence="2" id="KW-1185">Reference proteome</keyword>
<proteinExistence type="predicted"/>
<evidence type="ECO:0000313" key="2">
    <source>
        <dbReference type="Proteomes" id="UP001174909"/>
    </source>
</evidence>
<name>A0AA35T1M0_GEOBA</name>
<dbReference type="EMBL" id="CASHTH010003082">
    <property type="protein sequence ID" value="CAI8040100.1"/>
    <property type="molecule type" value="Genomic_DNA"/>
</dbReference>
<organism evidence="1 2">
    <name type="scientific">Geodia barretti</name>
    <name type="common">Barrett's horny sponge</name>
    <dbReference type="NCBI Taxonomy" id="519541"/>
    <lineage>
        <taxon>Eukaryota</taxon>
        <taxon>Metazoa</taxon>
        <taxon>Porifera</taxon>
        <taxon>Demospongiae</taxon>
        <taxon>Heteroscleromorpha</taxon>
        <taxon>Tetractinellida</taxon>
        <taxon>Astrophorina</taxon>
        <taxon>Geodiidae</taxon>
        <taxon>Geodia</taxon>
    </lineage>
</organism>
<reference evidence="1" key="1">
    <citation type="submission" date="2023-03" db="EMBL/GenBank/DDBJ databases">
        <authorList>
            <person name="Steffen K."/>
            <person name="Cardenas P."/>
        </authorList>
    </citation>
    <scope>NUCLEOTIDE SEQUENCE</scope>
</reference>
<evidence type="ECO:0000313" key="1">
    <source>
        <dbReference type="EMBL" id="CAI8040100.1"/>
    </source>
</evidence>
<sequence>MDNYCFFRNTPDKCPTTPTQVNQTTLGQCTCQCTCRTNPRTNLDPEGPVSVIGTPGDLVVIPGVPDPGITTRFGNPLQRILVVTTNEFDEEVLRVTYDDNGANNQWGFHEGGGSIHVTELFRTPGLGGLLVEIMGVTPPSFPEVKWRLTVSEDEGVPDRFPIFLPEEPEEGVNPQLHTQFNMEVDQNTGRTAFSFTTTQGETPRKYYLVPSVEDGVRYIETKETNDPEHVFQTLSNRSNLTIISSSNTITTATEALEVENYDVALYTQDKA</sequence>
<dbReference type="Proteomes" id="UP001174909">
    <property type="component" value="Unassembled WGS sequence"/>
</dbReference>